<organism evidence="2">
    <name type="scientific">Alexandrium monilatum</name>
    <dbReference type="NCBI Taxonomy" id="311494"/>
    <lineage>
        <taxon>Eukaryota</taxon>
        <taxon>Sar</taxon>
        <taxon>Alveolata</taxon>
        <taxon>Dinophyceae</taxon>
        <taxon>Gonyaulacales</taxon>
        <taxon>Pyrocystaceae</taxon>
        <taxon>Alexandrium</taxon>
    </lineage>
</organism>
<evidence type="ECO:0000313" key="2">
    <source>
        <dbReference type="EMBL" id="CAE4617508.1"/>
    </source>
</evidence>
<accession>A0A7S4RKY5</accession>
<reference evidence="2" key="1">
    <citation type="submission" date="2021-01" db="EMBL/GenBank/DDBJ databases">
        <authorList>
            <person name="Corre E."/>
            <person name="Pelletier E."/>
            <person name="Niang G."/>
            <person name="Scheremetjew M."/>
            <person name="Finn R."/>
            <person name="Kale V."/>
            <person name="Holt S."/>
            <person name="Cochrane G."/>
            <person name="Meng A."/>
            <person name="Brown T."/>
            <person name="Cohen L."/>
        </authorList>
    </citation>
    <scope>NUCLEOTIDE SEQUENCE</scope>
    <source>
        <strain evidence="2">CCMP3105</strain>
    </source>
</reference>
<name>A0A7S4RKY5_9DINO</name>
<sequence>MASATPLEQAAVLVGKLGSILDITMPEKRPPDAMTLAHRRAAEWLHKAASWLLHGADLDIVTKRTPFTAETAQDLWQYYQSLPLDQRVDKLVVWFITVEMMQSCGILTREQFPRTRRLMDVYSGVLATTCVMPRRVFYYLHWAMWSIESFMAKRQVSEPAAPLPLSREAEEALNSAVQSAWSLIGGQPTSSTSPGSGRSTTSWMTVLLATSVGVGAVIWLAGADNVRGARRAAVDKWSRLQRTFGITPRFLQ</sequence>
<evidence type="ECO:0000256" key="1">
    <source>
        <dbReference type="SAM" id="Phobius"/>
    </source>
</evidence>
<dbReference type="AlphaFoldDB" id="A0A7S4RKY5"/>
<dbReference type="EMBL" id="HBNR01052581">
    <property type="protein sequence ID" value="CAE4617508.1"/>
    <property type="molecule type" value="Transcribed_RNA"/>
</dbReference>
<feature type="transmembrane region" description="Helical" evidence="1">
    <location>
        <begin position="202"/>
        <end position="221"/>
    </location>
</feature>
<protein>
    <submittedName>
        <fullName evidence="2">Uncharacterized protein</fullName>
    </submittedName>
</protein>
<keyword evidence="1" id="KW-1133">Transmembrane helix</keyword>
<proteinExistence type="predicted"/>
<gene>
    <name evidence="2" type="ORF">AMON00008_LOCUS36899</name>
</gene>
<keyword evidence="1" id="KW-0472">Membrane</keyword>
<keyword evidence="1" id="KW-0812">Transmembrane</keyword>